<dbReference type="AlphaFoldDB" id="A0A7N9C9R1"/>
<evidence type="ECO:0000313" key="2">
    <source>
        <dbReference type="Ensembl" id="ENSMFAP00000046904.1"/>
    </source>
</evidence>
<dbReference type="PANTHER" id="PTHR46254">
    <property type="entry name" value="PROTEIN GVQW1-RELATED"/>
    <property type="match status" value="1"/>
</dbReference>
<proteinExistence type="predicted"/>
<feature type="transmembrane region" description="Helical" evidence="1">
    <location>
        <begin position="95"/>
        <end position="114"/>
    </location>
</feature>
<reference evidence="2" key="3">
    <citation type="submission" date="2025-09" db="UniProtKB">
        <authorList>
            <consortium name="Ensembl"/>
        </authorList>
    </citation>
    <scope>IDENTIFICATION</scope>
</reference>
<sequence>MEFCSCCPGWTWQPLPPGFKRFACLSLLSSWDYRPVPPCSANSVFLVETGFLHVGQADLELPTWGDSPALVSQSAGITGVSHHTQRHLILFKKTFSVYIFLSQIVIGFFFFGIVTDNLVS</sequence>
<evidence type="ECO:0000256" key="1">
    <source>
        <dbReference type="SAM" id="Phobius"/>
    </source>
</evidence>
<keyword evidence="1" id="KW-1133">Transmembrane helix</keyword>
<keyword evidence="1" id="KW-0472">Membrane</keyword>
<keyword evidence="3" id="KW-1185">Reference proteome</keyword>
<evidence type="ECO:0000313" key="3">
    <source>
        <dbReference type="Proteomes" id="UP000233100"/>
    </source>
</evidence>
<dbReference type="GeneTree" id="ENSGT00940000170471"/>
<protein>
    <submittedName>
        <fullName evidence="2">Uncharacterized protein</fullName>
    </submittedName>
</protein>
<accession>A0A7N9C9R1</accession>
<keyword evidence="1" id="KW-0812">Transmembrane</keyword>
<name>A0A7N9C9R1_MACFA</name>
<dbReference type="PRINTS" id="PR02045">
    <property type="entry name" value="F138DOMAIN"/>
</dbReference>
<dbReference type="PANTHER" id="PTHR46254:SF3">
    <property type="entry name" value="SECRETED PROTEIN"/>
    <property type="match status" value="1"/>
</dbReference>
<reference evidence="2 3" key="1">
    <citation type="submission" date="2013-03" db="EMBL/GenBank/DDBJ databases">
        <authorList>
            <person name="Warren W."/>
            <person name="Wilson R.K."/>
        </authorList>
    </citation>
    <scope>NUCLEOTIDE SEQUENCE</scope>
</reference>
<organism evidence="2 3">
    <name type="scientific">Macaca fascicularis</name>
    <name type="common">Crab-eating macaque</name>
    <name type="synonym">Cynomolgus monkey</name>
    <dbReference type="NCBI Taxonomy" id="9541"/>
    <lineage>
        <taxon>Eukaryota</taxon>
        <taxon>Metazoa</taxon>
        <taxon>Chordata</taxon>
        <taxon>Craniata</taxon>
        <taxon>Vertebrata</taxon>
        <taxon>Euteleostomi</taxon>
        <taxon>Mammalia</taxon>
        <taxon>Eutheria</taxon>
        <taxon>Euarchontoglires</taxon>
        <taxon>Primates</taxon>
        <taxon>Haplorrhini</taxon>
        <taxon>Catarrhini</taxon>
        <taxon>Cercopithecidae</taxon>
        <taxon>Cercopithecinae</taxon>
        <taxon>Macaca</taxon>
    </lineage>
</organism>
<dbReference type="Proteomes" id="UP000233100">
    <property type="component" value="Chromosome 13"/>
</dbReference>
<reference evidence="2" key="2">
    <citation type="submission" date="2025-08" db="UniProtKB">
        <authorList>
            <consortium name="Ensembl"/>
        </authorList>
    </citation>
    <scope>IDENTIFICATION</scope>
</reference>
<dbReference type="Ensembl" id="ENSMFAT00000101328.1">
    <property type="protein sequence ID" value="ENSMFAP00000046904.1"/>
    <property type="gene ID" value="ENSMFAG00000060203.1"/>
</dbReference>